<proteinExistence type="predicted"/>
<evidence type="ECO:0000313" key="1">
    <source>
        <dbReference type="EMBL" id="GBM96907.1"/>
    </source>
</evidence>
<protein>
    <submittedName>
        <fullName evidence="1">Uncharacterized protein</fullName>
    </submittedName>
</protein>
<accession>A0A4Y2K3Y5</accession>
<organism evidence="1 2">
    <name type="scientific">Araneus ventricosus</name>
    <name type="common">Orbweaver spider</name>
    <name type="synonym">Epeira ventricosa</name>
    <dbReference type="NCBI Taxonomy" id="182803"/>
    <lineage>
        <taxon>Eukaryota</taxon>
        <taxon>Metazoa</taxon>
        <taxon>Ecdysozoa</taxon>
        <taxon>Arthropoda</taxon>
        <taxon>Chelicerata</taxon>
        <taxon>Arachnida</taxon>
        <taxon>Araneae</taxon>
        <taxon>Araneomorphae</taxon>
        <taxon>Entelegynae</taxon>
        <taxon>Araneoidea</taxon>
        <taxon>Araneidae</taxon>
        <taxon>Araneus</taxon>
    </lineage>
</organism>
<gene>
    <name evidence="1" type="ORF">AVEN_148377_1</name>
</gene>
<evidence type="ECO:0000313" key="2">
    <source>
        <dbReference type="Proteomes" id="UP000499080"/>
    </source>
</evidence>
<dbReference type="EMBL" id="BGPR01113055">
    <property type="protein sequence ID" value="GBM96907.1"/>
    <property type="molecule type" value="Genomic_DNA"/>
</dbReference>
<keyword evidence="2" id="KW-1185">Reference proteome</keyword>
<dbReference type="Proteomes" id="UP000499080">
    <property type="component" value="Unassembled WGS sequence"/>
</dbReference>
<dbReference type="AlphaFoldDB" id="A0A4Y2K3Y5"/>
<comment type="caution">
    <text evidence="1">The sequence shown here is derived from an EMBL/GenBank/DDBJ whole genome shotgun (WGS) entry which is preliminary data.</text>
</comment>
<name>A0A4Y2K3Y5_ARAVE</name>
<reference evidence="1 2" key="1">
    <citation type="journal article" date="2019" name="Sci. Rep.">
        <title>Orb-weaving spider Araneus ventricosus genome elucidates the spidroin gene catalogue.</title>
        <authorList>
            <person name="Kono N."/>
            <person name="Nakamura H."/>
            <person name="Ohtoshi R."/>
            <person name="Moran D.A.P."/>
            <person name="Shinohara A."/>
            <person name="Yoshida Y."/>
            <person name="Fujiwara M."/>
            <person name="Mori M."/>
            <person name="Tomita M."/>
            <person name="Arakawa K."/>
        </authorList>
    </citation>
    <scope>NUCLEOTIDE SEQUENCE [LARGE SCALE GENOMIC DNA]</scope>
</reference>
<sequence length="98" mass="11176">MYNCLKATEKSNPLLIPAPEPIPRRGYAIKLGQILNHSETEDAIKLRSPTKTIEEMSAIEGQSTLQTFICLEKATHIIGRTKKCQFWFCDVRNFIIQP</sequence>